<dbReference type="EMBL" id="CP119313">
    <property type="protein sequence ID" value="WEK20760.1"/>
    <property type="molecule type" value="Genomic_DNA"/>
</dbReference>
<dbReference type="InterPro" id="IPR010559">
    <property type="entry name" value="Sig_transdc_His_kin_internal"/>
</dbReference>
<feature type="transmembrane region" description="Helical" evidence="1">
    <location>
        <begin position="14"/>
        <end position="34"/>
    </location>
</feature>
<dbReference type="InterPro" id="IPR036890">
    <property type="entry name" value="HATPase_C_sf"/>
</dbReference>
<feature type="domain" description="Signal transduction histidine kinase internal region" evidence="2">
    <location>
        <begin position="157"/>
        <end position="236"/>
    </location>
</feature>
<name>A0AAJ6B7X7_9SPHI</name>
<dbReference type="Proteomes" id="UP001214530">
    <property type="component" value="Chromosome"/>
</dbReference>
<protein>
    <submittedName>
        <fullName evidence="3">Histidine kinase</fullName>
    </submittedName>
</protein>
<proteinExistence type="predicted"/>
<dbReference type="GO" id="GO:0000155">
    <property type="term" value="F:phosphorelay sensor kinase activity"/>
    <property type="evidence" value="ECO:0007669"/>
    <property type="project" value="InterPro"/>
</dbReference>
<dbReference type="InterPro" id="IPR050640">
    <property type="entry name" value="Bact_2-comp_sensor_kinase"/>
</dbReference>
<dbReference type="SUPFAM" id="SSF55874">
    <property type="entry name" value="ATPase domain of HSP90 chaperone/DNA topoisomerase II/histidine kinase"/>
    <property type="match status" value="1"/>
</dbReference>
<accession>A0AAJ6B7X7</accession>
<dbReference type="PANTHER" id="PTHR34220:SF7">
    <property type="entry name" value="SENSOR HISTIDINE KINASE YPDA"/>
    <property type="match status" value="1"/>
</dbReference>
<keyword evidence="1" id="KW-1133">Transmembrane helix</keyword>
<dbReference type="Pfam" id="PF06580">
    <property type="entry name" value="His_kinase"/>
    <property type="match status" value="1"/>
</dbReference>
<evidence type="ECO:0000259" key="2">
    <source>
        <dbReference type="Pfam" id="PF06580"/>
    </source>
</evidence>
<evidence type="ECO:0000313" key="3">
    <source>
        <dbReference type="EMBL" id="WEK20760.1"/>
    </source>
</evidence>
<keyword evidence="3" id="KW-0418">Kinase</keyword>
<evidence type="ECO:0000256" key="1">
    <source>
        <dbReference type="SAM" id="Phobius"/>
    </source>
</evidence>
<feature type="transmembrane region" description="Helical" evidence="1">
    <location>
        <begin position="46"/>
        <end position="66"/>
    </location>
</feature>
<organism evidence="3 4">
    <name type="scientific">Candidatus Pedobacter colombiensis</name>
    <dbReference type="NCBI Taxonomy" id="3121371"/>
    <lineage>
        <taxon>Bacteria</taxon>
        <taxon>Pseudomonadati</taxon>
        <taxon>Bacteroidota</taxon>
        <taxon>Sphingobacteriia</taxon>
        <taxon>Sphingobacteriales</taxon>
        <taxon>Sphingobacteriaceae</taxon>
        <taxon>Pedobacter</taxon>
    </lineage>
</organism>
<keyword evidence="1" id="KW-0472">Membrane</keyword>
<sequence length="353" mass="40488">MTNRPLSITRIKKFASVIFLGWVSVFVVLFYFTLNFSWPISVADSLITNGLLALACMLMSNLLGYYQPKNETIIFVLALTLIMALFITFMSKFLLVLLFSDHNTYINFLKLTLTVRFLIVFVFIAWCALANVLWYRLEEQSATQERLLAAQNLSKEAELNKLRHQLQPHFLFNSLNSVYALTIVNPKEAGTMITKLAAFLRGTLKRDDEVWVSVAEEMEYIELYLDIEKVRFSHRLNINLEIADETLNLRLPGTLLQPIVENAIKFGLYNTAAAITISLQVKMENNHLVIVVQNPYDPEMRATEGTGFGLTAIRRRLYLLFADERLLQTDISTGNRFETTLKIPQQNDKNDIN</sequence>
<dbReference type="Gene3D" id="3.30.565.10">
    <property type="entry name" value="Histidine kinase-like ATPase, C-terminal domain"/>
    <property type="match status" value="1"/>
</dbReference>
<dbReference type="GO" id="GO:0016020">
    <property type="term" value="C:membrane"/>
    <property type="evidence" value="ECO:0007669"/>
    <property type="project" value="InterPro"/>
</dbReference>
<keyword evidence="1" id="KW-0812">Transmembrane</keyword>
<reference evidence="3" key="1">
    <citation type="submission" date="2023-03" db="EMBL/GenBank/DDBJ databases">
        <title>Andean soil-derived lignocellulolytic bacterial consortium as a source of novel taxa and putative plastic-active enzymes.</title>
        <authorList>
            <person name="Diaz-Garcia L."/>
            <person name="Chuvochina M."/>
            <person name="Feuerriegel G."/>
            <person name="Bunk B."/>
            <person name="Sproer C."/>
            <person name="Streit W.R."/>
            <person name="Rodriguez L.M."/>
            <person name="Overmann J."/>
            <person name="Jimenez D.J."/>
        </authorList>
    </citation>
    <scope>NUCLEOTIDE SEQUENCE</scope>
    <source>
        <strain evidence="3">MAG 3858</strain>
    </source>
</reference>
<evidence type="ECO:0000313" key="4">
    <source>
        <dbReference type="Proteomes" id="UP001214530"/>
    </source>
</evidence>
<keyword evidence="3" id="KW-0808">Transferase</keyword>
<feature type="transmembrane region" description="Helical" evidence="1">
    <location>
        <begin position="73"/>
        <end position="97"/>
    </location>
</feature>
<dbReference type="AlphaFoldDB" id="A0AAJ6B7X7"/>
<dbReference type="PANTHER" id="PTHR34220">
    <property type="entry name" value="SENSOR HISTIDINE KINASE YPDA"/>
    <property type="match status" value="1"/>
</dbReference>
<feature type="transmembrane region" description="Helical" evidence="1">
    <location>
        <begin position="117"/>
        <end position="137"/>
    </location>
</feature>
<gene>
    <name evidence="3" type="ORF">P0Y49_06375</name>
</gene>